<feature type="transmembrane region" description="Helical" evidence="6">
    <location>
        <begin position="42"/>
        <end position="62"/>
    </location>
</feature>
<keyword evidence="3 6" id="KW-0812">Transmembrane</keyword>
<feature type="transmembrane region" description="Helical" evidence="6">
    <location>
        <begin position="302"/>
        <end position="326"/>
    </location>
</feature>
<sequence length="394" mass="43096">MKGAMAWPFLRLYLLTLMFFSANAILNVFIPLRGHDLGATNTAIGVVMGAYMLTAMVFRPWAGQIIAKIGPIHILRIILAINAVALILYGFTGLEGYFVARVIQGVCTAFFSMSIQLGIIDALPEKHRSEGVSLYSLFSTIPNLVGPLIAVQVWSLGHMSVFALIMIMIALSTAFFGYACTMGEKEPDTSKKVEPIPFNAITVFGQLFKNRVLFKSGLIMVIASIVFGAVSTFIPLYIVNAQFGNAAIFLTTQAIAVVVARFYLRKYIPSDGLWHPKFMVTVLSLLCVAACLVALGPYIYVMLFYFSAIMIGITQALVYPTLTSYLSFVLPSAGRNMLLGLFIACADLGISLGGALMGPISDWVGFMWMYLICSVLVLCIIIYSILPQPSQQYQ</sequence>
<dbReference type="CDD" id="cd17489">
    <property type="entry name" value="MFS_YfcJ_like"/>
    <property type="match status" value="1"/>
</dbReference>
<dbReference type="EMBL" id="QKYD01000084">
    <property type="protein sequence ID" value="REI22477.1"/>
    <property type="molecule type" value="Genomic_DNA"/>
</dbReference>
<feature type="transmembrane region" description="Helical" evidence="6">
    <location>
        <begin position="98"/>
        <end position="120"/>
    </location>
</feature>
<evidence type="ECO:0000256" key="2">
    <source>
        <dbReference type="ARBA" id="ARBA00022448"/>
    </source>
</evidence>
<reference evidence="8 9" key="1">
    <citation type="journal article" date="2018" name="Vet. Microbiol.">
        <title>Characterisation of Staphylococcus felis isolated from cats using whole genome sequencing.</title>
        <authorList>
            <person name="Worthing K."/>
            <person name="Pang S."/>
            <person name="Trott D.J."/>
            <person name="Abraham S."/>
            <person name="Coombs G.W."/>
            <person name="Jordan D."/>
            <person name="McIntyre L."/>
            <person name="Davies M.R."/>
            <person name="Norris J."/>
        </authorList>
    </citation>
    <scope>NUCLEOTIDE SEQUENCE [LARGE SCALE GENOMIC DNA]</scope>
    <source>
        <strain evidence="8 9">F25</strain>
    </source>
</reference>
<dbReference type="AlphaFoldDB" id="A0AAX1RX34"/>
<dbReference type="SUPFAM" id="SSF103473">
    <property type="entry name" value="MFS general substrate transporter"/>
    <property type="match status" value="1"/>
</dbReference>
<feature type="transmembrane region" description="Helical" evidence="6">
    <location>
        <begin position="338"/>
        <end position="360"/>
    </location>
</feature>
<organism evidence="8 9">
    <name type="scientific">Staphylococcus felis</name>
    <dbReference type="NCBI Taxonomy" id="46127"/>
    <lineage>
        <taxon>Bacteria</taxon>
        <taxon>Bacillati</taxon>
        <taxon>Bacillota</taxon>
        <taxon>Bacilli</taxon>
        <taxon>Bacillales</taxon>
        <taxon>Staphylococcaceae</taxon>
        <taxon>Staphylococcus</taxon>
    </lineage>
</organism>
<feature type="transmembrane region" description="Helical" evidence="6">
    <location>
        <begin position="276"/>
        <end position="296"/>
    </location>
</feature>
<gene>
    <name evidence="8" type="ORF">DOS76_05260</name>
</gene>
<evidence type="ECO:0000256" key="5">
    <source>
        <dbReference type="ARBA" id="ARBA00023136"/>
    </source>
</evidence>
<dbReference type="NCBIfam" id="NF047574">
    <property type="entry name" value="opine_export_Sa"/>
    <property type="match status" value="1"/>
</dbReference>
<feature type="transmembrane region" description="Helical" evidence="6">
    <location>
        <begin position="244"/>
        <end position="264"/>
    </location>
</feature>
<evidence type="ECO:0000313" key="8">
    <source>
        <dbReference type="EMBL" id="REI22477.1"/>
    </source>
</evidence>
<feature type="transmembrane region" description="Helical" evidence="6">
    <location>
        <begin position="12"/>
        <end position="30"/>
    </location>
</feature>
<comment type="caution">
    <text evidence="8">The sequence shown here is derived from an EMBL/GenBank/DDBJ whole genome shotgun (WGS) entry which is preliminary data.</text>
</comment>
<dbReference type="InterPro" id="IPR020846">
    <property type="entry name" value="MFS_dom"/>
</dbReference>
<dbReference type="InterPro" id="IPR052714">
    <property type="entry name" value="MFS_Exporter"/>
</dbReference>
<keyword evidence="5 6" id="KW-0472">Membrane</keyword>
<name>A0AAX1RX34_9STAP</name>
<feature type="transmembrane region" description="Helical" evidence="6">
    <location>
        <begin position="366"/>
        <end position="386"/>
    </location>
</feature>
<dbReference type="RefSeq" id="WP_115856738.1">
    <property type="nucleotide sequence ID" value="NZ_CAJUZQ010000006.1"/>
</dbReference>
<dbReference type="Pfam" id="PF07690">
    <property type="entry name" value="MFS_1"/>
    <property type="match status" value="1"/>
</dbReference>
<comment type="subcellular location">
    <subcellularLocation>
        <location evidence="1">Cell membrane</location>
        <topology evidence="1">Multi-pass membrane protein</topology>
    </subcellularLocation>
</comment>
<dbReference type="PANTHER" id="PTHR23531">
    <property type="entry name" value="QUINOLENE RESISTANCE PROTEIN NORA"/>
    <property type="match status" value="1"/>
</dbReference>
<dbReference type="GO" id="GO:0022857">
    <property type="term" value="F:transmembrane transporter activity"/>
    <property type="evidence" value="ECO:0007669"/>
    <property type="project" value="InterPro"/>
</dbReference>
<evidence type="ECO:0000313" key="9">
    <source>
        <dbReference type="Proteomes" id="UP000256337"/>
    </source>
</evidence>
<dbReference type="PANTHER" id="PTHR23531:SF2">
    <property type="entry name" value="PERMEASE"/>
    <property type="match status" value="1"/>
</dbReference>
<evidence type="ECO:0000256" key="1">
    <source>
        <dbReference type="ARBA" id="ARBA00004651"/>
    </source>
</evidence>
<protein>
    <submittedName>
        <fullName evidence="8">MFS transporter</fullName>
    </submittedName>
</protein>
<dbReference type="InterPro" id="IPR011701">
    <property type="entry name" value="MFS"/>
</dbReference>
<keyword evidence="2" id="KW-0813">Transport</keyword>
<feature type="transmembrane region" description="Helical" evidence="6">
    <location>
        <begin position="74"/>
        <end position="92"/>
    </location>
</feature>
<dbReference type="Gene3D" id="1.20.1250.20">
    <property type="entry name" value="MFS general substrate transporter like domains"/>
    <property type="match status" value="1"/>
</dbReference>
<dbReference type="PROSITE" id="PS50850">
    <property type="entry name" value="MFS"/>
    <property type="match status" value="1"/>
</dbReference>
<dbReference type="InterPro" id="IPR036259">
    <property type="entry name" value="MFS_trans_sf"/>
</dbReference>
<feature type="transmembrane region" description="Helical" evidence="6">
    <location>
        <begin position="132"/>
        <end position="155"/>
    </location>
</feature>
<evidence type="ECO:0000259" key="7">
    <source>
        <dbReference type="PROSITE" id="PS50850"/>
    </source>
</evidence>
<dbReference type="Proteomes" id="UP000256337">
    <property type="component" value="Unassembled WGS sequence"/>
</dbReference>
<dbReference type="GO" id="GO:0005886">
    <property type="term" value="C:plasma membrane"/>
    <property type="evidence" value="ECO:0007669"/>
    <property type="project" value="UniProtKB-SubCell"/>
</dbReference>
<evidence type="ECO:0000256" key="4">
    <source>
        <dbReference type="ARBA" id="ARBA00022989"/>
    </source>
</evidence>
<keyword evidence="4 6" id="KW-1133">Transmembrane helix</keyword>
<feature type="transmembrane region" description="Helical" evidence="6">
    <location>
        <begin position="161"/>
        <end position="181"/>
    </location>
</feature>
<feature type="domain" description="Major facilitator superfamily (MFS) profile" evidence="7">
    <location>
        <begin position="8"/>
        <end position="392"/>
    </location>
</feature>
<proteinExistence type="predicted"/>
<evidence type="ECO:0000256" key="3">
    <source>
        <dbReference type="ARBA" id="ARBA00022692"/>
    </source>
</evidence>
<feature type="transmembrane region" description="Helical" evidence="6">
    <location>
        <begin position="217"/>
        <end position="238"/>
    </location>
</feature>
<evidence type="ECO:0000256" key="6">
    <source>
        <dbReference type="SAM" id="Phobius"/>
    </source>
</evidence>
<accession>A0AAX1RX34</accession>